<dbReference type="Gene3D" id="3.60.21.10">
    <property type="match status" value="1"/>
</dbReference>
<dbReference type="SUPFAM" id="SSF56300">
    <property type="entry name" value="Metallo-dependent phosphatases"/>
    <property type="match status" value="1"/>
</dbReference>
<dbReference type="GeneID" id="93667907"/>
<gene>
    <name evidence="4" type="ORF">C5C51_02060</name>
    <name evidence="3" type="ORF">VT73_03295</name>
</gene>
<dbReference type="InterPro" id="IPR024654">
    <property type="entry name" value="Calcineurin-like_PHP_lpxH"/>
</dbReference>
<dbReference type="Proteomes" id="UP000237966">
    <property type="component" value="Unassembled WGS sequence"/>
</dbReference>
<evidence type="ECO:0000259" key="2">
    <source>
        <dbReference type="Pfam" id="PF12850"/>
    </source>
</evidence>
<evidence type="ECO:0000313" key="3">
    <source>
        <dbReference type="EMBL" id="KKM46112.1"/>
    </source>
</evidence>
<comment type="similarity">
    <text evidence="1">Belongs to the metallophosphoesterase superfamily. YfcE family.</text>
</comment>
<keyword evidence="5" id="KW-1185">Reference proteome</keyword>
<dbReference type="PATRIC" id="fig|145458.7.peg.542"/>
<dbReference type="KEGG" id="rtx:TI83_02285"/>
<dbReference type="EMBL" id="PSWU01000004">
    <property type="protein sequence ID" value="PPI16218.1"/>
    <property type="molecule type" value="Genomic_DNA"/>
</dbReference>
<dbReference type="AlphaFoldDB" id="A0A0C5BFZ1"/>
<reference evidence="4 6" key="2">
    <citation type="submission" date="2018-02" db="EMBL/GenBank/DDBJ databases">
        <title>Bacteriophage NCPPB3778 and a type I-E CRISPR drive the evolution of the US Biological Select Agent, Rathayibacter toxicus.</title>
        <authorList>
            <person name="Davis E.W.II."/>
            <person name="Tabima J.F."/>
            <person name="Weisberg A.J."/>
            <person name="Lopes L.D."/>
            <person name="Wiseman M.S."/>
            <person name="Wiseman M.S."/>
            <person name="Pupko T."/>
            <person name="Belcher M.S."/>
            <person name="Sechler A.J."/>
            <person name="Tancos M.A."/>
            <person name="Schroeder B.K."/>
            <person name="Murray T.D."/>
            <person name="Luster D.G."/>
            <person name="Schneider W.L."/>
            <person name="Rogers E."/>
            <person name="Andreote F.D."/>
            <person name="Grunwald N.J."/>
            <person name="Putnam M.L."/>
            <person name="Chang J.H."/>
        </authorList>
    </citation>
    <scope>NUCLEOTIDE SEQUENCE [LARGE SCALE GENOMIC DNA]</scope>
    <source>
        <strain evidence="4 6">FH99</strain>
    </source>
</reference>
<comment type="caution">
    <text evidence="3">The sequence shown here is derived from an EMBL/GenBank/DDBJ whole genome shotgun (WGS) entry which is preliminary data.</text>
</comment>
<feature type="domain" description="Calcineurin-like phosphoesterase" evidence="2">
    <location>
        <begin position="1"/>
        <end position="155"/>
    </location>
</feature>
<dbReference type="RefSeq" id="WP_027692646.1">
    <property type="nucleotide sequence ID" value="NZ_CP010848.1"/>
</dbReference>
<accession>A0A0C5BFZ1</accession>
<evidence type="ECO:0000256" key="1">
    <source>
        <dbReference type="ARBA" id="ARBA00008950"/>
    </source>
</evidence>
<evidence type="ECO:0000313" key="5">
    <source>
        <dbReference type="Proteomes" id="UP000052979"/>
    </source>
</evidence>
<reference evidence="3 5" key="1">
    <citation type="submission" date="2015-04" db="EMBL/GenBank/DDBJ databases">
        <title>Draft genome sequence of Rathayibacter toxicus strain FH-142 (AKA 70134 or CS 32), a Western Australian isolate.</title>
        <authorList>
            <consortium name="Consortium for Microbial Forensics and Genomics (microFORGE)"/>
            <person name="Knight B.M."/>
            <person name="Roberts D.P."/>
            <person name="Lin D."/>
            <person name="Hari K."/>
            <person name="Fletcher J."/>
            <person name="Melcher U."/>
            <person name="Blagden T."/>
            <person name="Luster D.G."/>
            <person name="Sechler A.J."/>
            <person name="Schneider W.L."/>
            <person name="Winegar R.A."/>
        </authorList>
    </citation>
    <scope>NUCLEOTIDE SEQUENCE [LARGE SCALE GENOMIC DNA]</scope>
    <source>
        <strain evidence="3 5">FH142</strain>
    </source>
</reference>
<evidence type="ECO:0000313" key="4">
    <source>
        <dbReference type="EMBL" id="PPI16218.1"/>
    </source>
</evidence>
<dbReference type="KEGG" id="rtc:APU90_04190"/>
<dbReference type="EMBL" id="LBFI01000024">
    <property type="protein sequence ID" value="KKM46112.1"/>
    <property type="molecule type" value="Genomic_DNA"/>
</dbReference>
<dbReference type="STRING" id="145458.APU90_04190"/>
<evidence type="ECO:0000313" key="6">
    <source>
        <dbReference type="Proteomes" id="UP000237966"/>
    </source>
</evidence>
<sequence length="216" mass="24394">MLIGLLSDAHSDVLAVHRALEELDRHGADMVIALGDMLECHVPRDGGDWGIPLTVATSWAQQVADLLTETHVLRGNQEERIIQAIDRASLSVEVNRLLRAESGLDRGDIRYQHGHRFEWVEWMPDRWIPDIAVAPEHIVVHGHHHRNSVIAVDQTATGDRDLEDLTAASGCPVILDRSRGHIINVGPAQTDHPSWALLDDEKRSVTLHYRQRRFRR</sequence>
<dbReference type="Pfam" id="PF12850">
    <property type="entry name" value="Metallophos_2"/>
    <property type="match status" value="1"/>
</dbReference>
<name>A0A0C5BFZ1_9MICO</name>
<proteinExistence type="inferred from homology"/>
<protein>
    <recommendedName>
        <fullName evidence="2">Calcineurin-like phosphoesterase domain-containing protein</fullName>
    </recommendedName>
</protein>
<dbReference type="Proteomes" id="UP000052979">
    <property type="component" value="Unassembled WGS sequence"/>
</dbReference>
<dbReference type="InterPro" id="IPR029052">
    <property type="entry name" value="Metallo-depent_PP-like"/>
</dbReference>
<dbReference type="OrthoDB" id="9813918at2"/>
<dbReference type="eggNOG" id="COG0639">
    <property type="taxonomic scope" value="Bacteria"/>
</dbReference>
<organism evidence="3 5">
    <name type="scientific">Rathayibacter toxicus</name>
    <dbReference type="NCBI Taxonomy" id="145458"/>
    <lineage>
        <taxon>Bacteria</taxon>
        <taxon>Bacillati</taxon>
        <taxon>Actinomycetota</taxon>
        <taxon>Actinomycetes</taxon>
        <taxon>Micrococcales</taxon>
        <taxon>Microbacteriaceae</taxon>
        <taxon>Rathayibacter</taxon>
    </lineage>
</organism>